<evidence type="ECO:0000313" key="2">
    <source>
        <dbReference type="Proteomes" id="UP000766486"/>
    </source>
</evidence>
<gene>
    <name evidence="1" type="ORF">CLO192961_LOCUS280847</name>
</gene>
<name>A0ABY6UHH5_BIOOC</name>
<accession>A0ABY6UHH5</accession>
<dbReference type="EMBL" id="CABFNS010000815">
    <property type="protein sequence ID" value="VUC30225.1"/>
    <property type="molecule type" value="Genomic_DNA"/>
</dbReference>
<keyword evidence="2" id="KW-1185">Reference proteome</keyword>
<organism evidence="1 2">
    <name type="scientific">Bionectria ochroleuca</name>
    <name type="common">Gliocladium roseum</name>
    <dbReference type="NCBI Taxonomy" id="29856"/>
    <lineage>
        <taxon>Eukaryota</taxon>
        <taxon>Fungi</taxon>
        <taxon>Dikarya</taxon>
        <taxon>Ascomycota</taxon>
        <taxon>Pezizomycotina</taxon>
        <taxon>Sordariomycetes</taxon>
        <taxon>Hypocreomycetidae</taxon>
        <taxon>Hypocreales</taxon>
        <taxon>Bionectriaceae</taxon>
        <taxon>Clonostachys</taxon>
    </lineage>
</organism>
<sequence>MKGGHTGGRSQFKRKMKREKLEWTGVSHRATKIVVQPPGKEQAAPQHPLTLTWSSDFINKPDESIFEALPVISPGQRTKVIAQVLTSYSRAAVKPGTWNYLLGFMITEWGSASMSSSLG</sequence>
<reference evidence="1 2" key="1">
    <citation type="submission" date="2019-06" db="EMBL/GenBank/DDBJ databases">
        <authorList>
            <person name="Broberg M."/>
        </authorList>
    </citation>
    <scope>NUCLEOTIDE SEQUENCE [LARGE SCALE GENOMIC DNA]</scope>
</reference>
<proteinExistence type="predicted"/>
<protein>
    <submittedName>
        <fullName evidence="1">Uncharacterized protein</fullName>
    </submittedName>
</protein>
<comment type="caution">
    <text evidence="1">The sequence shown here is derived from an EMBL/GenBank/DDBJ whole genome shotgun (WGS) entry which is preliminary data.</text>
</comment>
<dbReference type="Proteomes" id="UP000766486">
    <property type="component" value="Unassembled WGS sequence"/>
</dbReference>
<evidence type="ECO:0000313" key="1">
    <source>
        <dbReference type="EMBL" id="VUC30225.1"/>
    </source>
</evidence>